<dbReference type="InterPro" id="IPR029526">
    <property type="entry name" value="PGBD"/>
</dbReference>
<proteinExistence type="predicted"/>
<feature type="compositionally biased region" description="Basic residues" evidence="1">
    <location>
        <begin position="72"/>
        <end position="85"/>
    </location>
</feature>
<dbReference type="PANTHER" id="PTHR47272">
    <property type="entry name" value="DDE_TNP_1_7 DOMAIN-CONTAINING PROTEIN"/>
    <property type="match status" value="1"/>
</dbReference>
<dbReference type="Proteomes" id="UP001314205">
    <property type="component" value="Unassembled WGS sequence"/>
</dbReference>
<sequence>MPLNCELVIDLFNNGECSDIDIDEADEDFCPQPGATEDDAHEKESPPSPDSKKSYSSLVRKEHEGDGPSKTNKQKKSRKFKKKPKQNTQLKVKFGQRRRIWKKSDYIDKPHNYPGHPKPDKVQSPVEYFGAYYDEDFFENMALCTNLYYMRHTGKVLNTNKQEIKRLYGIHLLMGILSYPRYAMYWRRNISINIITSAMTRDRFSLLRNNLHVVDTDTVRARDAGNPLWKIQPVLTAVKNGCEKILRAPGRYSVDEQMIPFTGKCHLRQLVKNKPRPVGLKNFVVTTSEGLMVDFEIYYGNNPVLAHPLGLGPAVVFRLIRSVPRGSCIFFDRYFTTVPLLDTLSQLGFHGTGTIMANRVPDRKELSLKEDSKMKRGEIDQRVSNDVALVKWKDSKDCFGNSQHCFAVLHRWYSY</sequence>
<dbReference type="EMBL" id="CAVLGL010000159">
    <property type="protein sequence ID" value="CAK1604446.1"/>
    <property type="molecule type" value="Genomic_DNA"/>
</dbReference>
<feature type="domain" description="PiggyBac transposable element-derived protein" evidence="2">
    <location>
        <begin position="124"/>
        <end position="397"/>
    </location>
</feature>
<evidence type="ECO:0000256" key="1">
    <source>
        <dbReference type="SAM" id="MobiDB-lite"/>
    </source>
</evidence>
<dbReference type="AlphaFoldDB" id="A0AAV1M9U7"/>
<evidence type="ECO:0000259" key="2">
    <source>
        <dbReference type="Pfam" id="PF13843"/>
    </source>
</evidence>
<dbReference type="Pfam" id="PF13843">
    <property type="entry name" value="DDE_Tnp_1_7"/>
    <property type="match status" value="1"/>
</dbReference>
<reference evidence="3 4" key="1">
    <citation type="submission" date="2023-11" db="EMBL/GenBank/DDBJ databases">
        <authorList>
            <person name="Hedman E."/>
            <person name="Englund M."/>
            <person name="Stromberg M."/>
            <person name="Nyberg Akerstrom W."/>
            <person name="Nylinder S."/>
            <person name="Jareborg N."/>
            <person name="Kallberg Y."/>
            <person name="Kronander E."/>
        </authorList>
    </citation>
    <scope>NUCLEOTIDE SEQUENCE [LARGE SCALE GENOMIC DNA]</scope>
</reference>
<name>A0AAV1M9U7_9NEOP</name>
<evidence type="ECO:0000313" key="3">
    <source>
        <dbReference type="EMBL" id="CAK1604446.1"/>
    </source>
</evidence>
<feature type="compositionally biased region" description="Basic and acidic residues" evidence="1">
    <location>
        <begin position="38"/>
        <end position="67"/>
    </location>
</feature>
<protein>
    <recommendedName>
        <fullName evidence="2">PiggyBac transposable element-derived protein domain-containing protein</fullName>
    </recommendedName>
</protein>
<feature type="region of interest" description="Disordered" evidence="1">
    <location>
        <begin position="23"/>
        <end position="88"/>
    </location>
</feature>
<organism evidence="3 4">
    <name type="scientific">Parnassius mnemosyne</name>
    <name type="common">clouded apollo</name>
    <dbReference type="NCBI Taxonomy" id="213953"/>
    <lineage>
        <taxon>Eukaryota</taxon>
        <taxon>Metazoa</taxon>
        <taxon>Ecdysozoa</taxon>
        <taxon>Arthropoda</taxon>
        <taxon>Hexapoda</taxon>
        <taxon>Insecta</taxon>
        <taxon>Pterygota</taxon>
        <taxon>Neoptera</taxon>
        <taxon>Endopterygota</taxon>
        <taxon>Lepidoptera</taxon>
        <taxon>Glossata</taxon>
        <taxon>Ditrysia</taxon>
        <taxon>Papilionoidea</taxon>
        <taxon>Papilionidae</taxon>
        <taxon>Parnassiinae</taxon>
        <taxon>Parnassini</taxon>
        <taxon>Parnassius</taxon>
        <taxon>Driopa</taxon>
    </lineage>
</organism>
<dbReference type="PANTHER" id="PTHR47272:SF2">
    <property type="entry name" value="PIGGYBAC TRANSPOSABLE ELEMENT-DERIVED PROTEIN 3-LIKE"/>
    <property type="match status" value="1"/>
</dbReference>
<evidence type="ECO:0000313" key="4">
    <source>
        <dbReference type="Proteomes" id="UP001314205"/>
    </source>
</evidence>
<keyword evidence="4" id="KW-1185">Reference proteome</keyword>
<gene>
    <name evidence="3" type="ORF">PARMNEM_LOCUS22661</name>
</gene>
<comment type="caution">
    <text evidence="3">The sequence shown here is derived from an EMBL/GenBank/DDBJ whole genome shotgun (WGS) entry which is preliminary data.</text>
</comment>
<accession>A0AAV1M9U7</accession>